<reference evidence="4" key="1">
    <citation type="submission" date="2016-11" db="UniProtKB">
        <authorList>
            <consortium name="WormBaseParasite"/>
        </authorList>
    </citation>
    <scope>IDENTIFICATION</scope>
</reference>
<evidence type="ECO:0000313" key="3">
    <source>
        <dbReference type="Proteomes" id="UP000095280"/>
    </source>
</evidence>
<dbReference type="InterPro" id="IPR005113">
    <property type="entry name" value="uDENN_dom"/>
</dbReference>
<dbReference type="InterPro" id="IPR043153">
    <property type="entry name" value="DENN_C"/>
</dbReference>
<protein>
    <submittedName>
        <fullName evidence="4">DENN domain-containing protein</fullName>
    </submittedName>
</protein>
<evidence type="ECO:0000313" key="4">
    <source>
        <dbReference type="WBParaSite" id="snap_masked-unitig_21185-processed-gene-0.0-mRNA-1"/>
    </source>
</evidence>
<dbReference type="Pfam" id="PF02141">
    <property type="entry name" value="DENN"/>
    <property type="match status" value="1"/>
</dbReference>
<dbReference type="Gene3D" id="3.40.50.11500">
    <property type="match status" value="1"/>
</dbReference>
<evidence type="ECO:0000259" key="1">
    <source>
        <dbReference type="Pfam" id="PF02141"/>
    </source>
</evidence>
<feature type="domain" description="uDENN" evidence="2">
    <location>
        <begin position="9"/>
        <end position="55"/>
    </location>
</feature>
<evidence type="ECO:0000259" key="2">
    <source>
        <dbReference type="Pfam" id="PF03456"/>
    </source>
</evidence>
<proteinExistence type="predicted"/>
<organism evidence="3 4">
    <name type="scientific">Macrostomum lignano</name>
    <dbReference type="NCBI Taxonomy" id="282301"/>
    <lineage>
        <taxon>Eukaryota</taxon>
        <taxon>Metazoa</taxon>
        <taxon>Spiralia</taxon>
        <taxon>Lophotrochozoa</taxon>
        <taxon>Platyhelminthes</taxon>
        <taxon>Rhabditophora</taxon>
        <taxon>Macrostomorpha</taxon>
        <taxon>Macrostomida</taxon>
        <taxon>Macrostomidae</taxon>
        <taxon>Macrostomum</taxon>
    </lineage>
</organism>
<dbReference type="Pfam" id="PF03456">
    <property type="entry name" value="uDENN"/>
    <property type="match status" value="1"/>
</dbReference>
<dbReference type="InterPro" id="IPR001194">
    <property type="entry name" value="cDENN_dom"/>
</dbReference>
<feature type="domain" description="cDENN" evidence="1">
    <location>
        <begin position="128"/>
        <end position="172"/>
    </location>
</feature>
<sequence length="288" mass="31179">RAEESCGGKLVQRFPITNWEDFAFVEHQELFCQPCGWHLTSPASGAHIFCWHTFTSESAPSATRPCSIFYEPVSSQQKLLCMGRRPSLGLSSESLPRERDQLEQAAIVTAANVLRSSSNGLLCNSSVRRQLGIHNCILLVTALLTGCRVALFSYSYARLTSACRALTALLYPRAHFGAHSGPNLCLNTLTPPCVRVSVRHSRLFGNSHVDAMECVSLRGVDHPGVGDSAAAATGVSSSAAATASGPSTVGGEAAELLTRRRWPADEDWIDKQNRGGLYSHVQRVAQRL</sequence>
<dbReference type="AlphaFoldDB" id="A0A1I8JMZ1"/>
<dbReference type="Proteomes" id="UP000095280">
    <property type="component" value="Unplaced"/>
</dbReference>
<keyword evidence="3" id="KW-1185">Reference proteome</keyword>
<accession>A0A1I8JMZ1</accession>
<name>A0A1I8JMZ1_9PLAT</name>
<dbReference type="WBParaSite" id="snap_masked-unitig_21185-processed-gene-0.0-mRNA-1">
    <property type="protein sequence ID" value="snap_masked-unitig_21185-processed-gene-0.0-mRNA-1"/>
    <property type="gene ID" value="snap_masked-unitig_21185-processed-gene-0.0"/>
</dbReference>